<dbReference type="InterPro" id="IPR049900">
    <property type="entry name" value="PKS_mFAS_DH"/>
</dbReference>
<dbReference type="SUPFAM" id="SSF51735">
    <property type="entry name" value="NAD(P)-binding Rossmann-fold domains"/>
    <property type="match status" value="2"/>
</dbReference>
<dbReference type="InterPro" id="IPR049552">
    <property type="entry name" value="PKS_DH_N"/>
</dbReference>
<dbReference type="Gene3D" id="3.30.70.3290">
    <property type="match status" value="1"/>
</dbReference>
<keyword evidence="3" id="KW-0511">Multifunctional enzyme</keyword>
<organism evidence="7 8">
    <name type="scientific">Kitasatospora acidiphila</name>
    <dbReference type="NCBI Taxonomy" id="2567942"/>
    <lineage>
        <taxon>Bacteria</taxon>
        <taxon>Bacillati</taxon>
        <taxon>Actinomycetota</taxon>
        <taxon>Actinomycetes</taxon>
        <taxon>Kitasatosporales</taxon>
        <taxon>Streptomycetaceae</taxon>
        <taxon>Kitasatospora</taxon>
    </lineage>
</organism>
<dbReference type="SMART" id="SM00827">
    <property type="entry name" value="PKS_AT"/>
    <property type="match status" value="1"/>
</dbReference>
<dbReference type="InterPro" id="IPR014043">
    <property type="entry name" value="Acyl_transferase_dom"/>
</dbReference>
<dbReference type="AlphaFoldDB" id="A0A540WDN3"/>
<dbReference type="InterPro" id="IPR020807">
    <property type="entry name" value="PKS_DH"/>
</dbReference>
<evidence type="ECO:0000256" key="1">
    <source>
        <dbReference type="ARBA" id="ARBA00004792"/>
    </source>
</evidence>
<dbReference type="Gene3D" id="3.10.129.110">
    <property type="entry name" value="Polyketide synthase dehydratase"/>
    <property type="match status" value="1"/>
</dbReference>
<dbReference type="OrthoDB" id="9778690at2"/>
<comment type="pathway">
    <text evidence="1">Antibiotic biosynthesis.</text>
</comment>
<dbReference type="InterPro" id="IPR036291">
    <property type="entry name" value="NAD(P)-bd_dom_sf"/>
</dbReference>
<dbReference type="Pfam" id="PF21089">
    <property type="entry name" value="PKS_DH_N"/>
    <property type="match status" value="1"/>
</dbReference>
<dbReference type="SMART" id="SM00822">
    <property type="entry name" value="PKS_KR"/>
    <property type="match status" value="1"/>
</dbReference>
<reference evidence="7 8" key="1">
    <citation type="submission" date="2019-06" db="EMBL/GenBank/DDBJ databases">
        <title>Description of Kitasatospora acidophila sp. nov. isolated from pine grove soil, and reclassification of Streptomyces novaecaesareae to Kitasatospora novaeceasareae comb. nov.</title>
        <authorList>
            <person name="Kim M.J."/>
        </authorList>
    </citation>
    <scope>NUCLEOTIDE SEQUENCE [LARGE SCALE GENOMIC DNA]</scope>
    <source>
        <strain evidence="7 8">MMS16-CNU292</strain>
    </source>
</reference>
<sequence>MGVVFSGQGSQWAGMGRELGEAFPVFARAYEEVCAQLGVELPSDDLIHQTGFAQPGIFALEVALYRLLESWGVTAGVLAGHSVGEIAAAHVAGVLSLEDACALVVARGRLMQALPAGGAMVAVGGSEETVRAVIEGVEGVWVAAVNGPSSVVLSGHEEPVLAAGARLAELGCRTRRLTVSHAFHSGLMDPMLEEFAGVVVGLELREPVLPLVSTVTGRVESELWTQPQYWVRQVRDAVRFADGVAAMLDLGVGSFVEVGPDAVLSGMVAECLPQDGPARSVVPTMRSGRDQVRGVMEALARLHAAGTPVAWDTLFEGTGARRVDLPTYAFQRQRYWPEASAAGAQDATGLGLEAAAHPLLGAAIEVADSDELLFTGRLSLATHPWLADHTVLGSVLLPGTGFVELVLRAADQVGCGVLEELTLEAPLVLPERGAVQLQVVVGAPDGSGVRAVGVYSRPEGVGSDGVEEAWRRHAAGSLAAGAGSARAVPVAVGEWPPASAEAVDLDGFYADLLESGFAYGPLFRGLRAVWRTDDEVFAEAVLPEDAGSDPRAFGLHPALMDAALHAVGLGGLVGEVGEARLPYAWSGVRLHASGAAALRVRLKRVGQEAVSLDMTDSAGLPVVSVESLALRVVSADQLGAGDAAAAANSLYGLDWTPLPTSPVPADPERVAVVGSAGAAWFADASDNSDVTFHQTLAELRERVVRGEVARPELVFLGCDGEGGETAAVSPDAVRSLLTDTLTVVQDWVDDEVFLDAQLVVVTRGAVGVESGSDVVDLAGAAVWGLVRSAQAEYAGRLVLVDVDGEGCSVGLLAGVVGLGESQVAVRGGVVRVPRLVRVSAGGGLVDGVSGVGGSGVGVSGVGGLVGGGLVGGTVLVTGGTGALGRLVARHLVVGYGVRRLVLVSRSGEGGVGVAEVRGELEGLGAEVVVAACDVADRGALEGLLGSVCGGGEGLRGVVHVAGVLDDGVVSSLSGERLVGVLRPKVDAAWNLHELTRGMGLSLFVLFSSAAGVFGPAGQAGYAAANAFLDGLAQHRRAQACPPTPWAGDCGIWTVA</sequence>
<evidence type="ECO:0000256" key="3">
    <source>
        <dbReference type="ARBA" id="ARBA00023268"/>
    </source>
</evidence>
<dbReference type="InterPro" id="IPR057326">
    <property type="entry name" value="KR_dom"/>
</dbReference>
<dbReference type="SUPFAM" id="SSF52151">
    <property type="entry name" value="FabD/lysophospholipase-like"/>
    <property type="match status" value="1"/>
</dbReference>
<dbReference type="InterPro" id="IPR013968">
    <property type="entry name" value="PKS_KR"/>
</dbReference>
<dbReference type="InterPro" id="IPR016036">
    <property type="entry name" value="Malonyl_transacylase_ACP-bd"/>
</dbReference>
<keyword evidence="8" id="KW-1185">Reference proteome</keyword>
<evidence type="ECO:0000256" key="4">
    <source>
        <dbReference type="ARBA" id="ARBA00023315"/>
    </source>
</evidence>
<name>A0A540WDN3_9ACTN</name>
<feature type="active site" description="Proton donor; for dehydratase activity" evidence="5">
    <location>
        <position position="561"/>
    </location>
</feature>
<dbReference type="InterPro" id="IPR055123">
    <property type="entry name" value="SpnB-like_Rossmann"/>
</dbReference>
<evidence type="ECO:0000313" key="8">
    <source>
        <dbReference type="Proteomes" id="UP000319103"/>
    </source>
</evidence>
<dbReference type="Pfam" id="PF08659">
    <property type="entry name" value="KR"/>
    <property type="match status" value="1"/>
</dbReference>
<feature type="region of interest" description="N-terminal hotdog fold" evidence="5">
    <location>
        <begin position="357"/>
        <end position="485"/>
    </location>
</feature>
<keyword evidence="4" id="KW-0012">Acyltransferase</keyword>
<evidence type="ECO:0000259" key="6">
    <source>
        <dbReference type="PROSITE" id="PS52019"/>
    </source>
</evidence>
<dbReference type="SUPFAM" id="SSF55048">
    <property type="entry name" value="Probable ACP-binding domain of malonyl-CoA ACP transacylase"/>
    <property type="match status" value="1"/>
</dbReference>
<comment type="caution">
    <text evidence="7">The sequence shown here is derived from an EMBL/GenBank/DDBJ whole genome shotgun (WGS) entry which is preliminary data.</text>
</comment>
<dbReference type="SMART" id="SM00826">
    <property type="entry name" value="PKS_DH"/>
    <property type="match status" value="1"/>
</dbReference>
<dbReference type="GO" id="GO:0006633">
    <property type="term" value="P:fatty acid biosynthetic process"/>
    <property type="evidence" value="ECO:0007669"/>
    <property type="project" value="TreeGrafter"/>
</dbReference>
<dbReference type="EMBL" id="VIGB01000003">
    <property type="protein sequence ID" value="TQF07062.1"/>
    <property type="molecule type" value="Genomic_DNA"/>
</dbReference>
<dbReference type="Gene3D" id="3.40.366.10">
    <property type="entry name" value="Malonyl-Coenzyme A Acyl Carrier Protein, domain 2"/>
    <property type="match status" value="1"/>
</dbReference>
<dbReference type="InterPro" id="IPR042104">
    <property type="entry name" value="PKS_dehydratase_sf"/>
</dbReference>
<dbReference type="Proteomes" id="UP000319103">
    <property type="component" value="Unassembled WGS sequence"/>
</dbReference>
<proteinExistence type="predicted"/>
<dbReference type="InterPro" id="IPR049551">
    <property type="entry name" value="PKS_DH_C"/>
</dbReference>
<feature type="active site" description="Proton acceptor; for dehydratase activity" evidence="5">
    <location>
        <position position="389"/>
    </location>
</feature>
<dbReference type="PROSITE" id="PS52019">
    <property type="entry name" value="PKS_MFAS_DH"/>
    <property type="match status" value="1"/>
</dbReference>
<evidence type="ECO:0000256" key="2">
    <source>
        <dbReference type="ARBA" id="ARBA00022679"/>
    </source>
</evidence>
<evidence type="ECO:0000313" key="7">
    <source>
        <dbReference type="EMBL" id="TQF07062.1"/>
    </source>
</evidence>
<dbReference type="InterPro" id="IPR016035">
    <property type="entry name" value="Acyl_Trfase/lysoPLipase"/>
</dbReference>
<feature type="region of interest" description="C-terminal hotdog fold" evidence="5">
    <location>
        <begin position="500"/>
        <end position="639"/>
    </location>
</feature>
<gene>
    <name evidence="7" type="ORF">E6W39_38875</name>
</gene>
<dbReference type="Pfam" id="PF14765">
    <property type="entry name" value="PS-DH"/>
    <property type="match status" value="1"/>
</dbReference>
<dbReference type="GO" id="GO:0004312">
    <property type="term" value="F:fatty acid synthase activity"/>
    <property type="evidence" value="ECO:0007669"/>
    <property type="project" value="TreeGrafter"/>
</dbReference>
<keyword evidence="2" id="KW-0808">Transferase</keyword>
<dbReference type="InterPro" id="IPR001227">
    <property type="entry name" value="Ac_transferase_dom_sf"/>
</dbReference>
<dbReference type="PANTHER" id="PTHR43775:SF51">
    <property type="entry name" value="INACTIVE PHENOLPHTHIOCEROL SYNTHESIS POLYKETIDE SYNTHASE TYPE I PKS1-RELATED"/>
    <property type="match status" value="1"/>
</dbReference>
<feature type="domain" description="PKS/mFAS DH" evidence="6">
    <location>
        <begin position="357"/>
        <end position="639"/>
    </location>
</feature>
<dbReference type="Pfam" id="PF22953">
    <property type="entry name" value="SpnB_Rossmann"/>
    <property type="match status" value="1"/>
</dbReference>
<accession>A0A540WDN3</accession>
<protein>
    <submittedName>
        <fullName evidence="7">SDR family NAD(P)-dependent oxidoreductase</fullName>
    </submittedName>
</protein>
<dbReference type="Pfam" id="PF00698">
    <property type="entry name" value="Acyl_transf_1"/>
    <property type="match status" value="1"/>
</dbReference>
<evidence type="ECO:0000256" key="5">
    <source>
        <dbReference type="PROSITE-ProRule" id="PRU01363"/>
    </source>
</evidence>
<dbReference type="Gene3D" id="3.40.50.720">
    <property type="entry name" value="NAD(P)-binding Rossmann-like Domain"/>
    <property type="match status" value="1"/>
</dbReference>
<dbReference type="CDD" id="cd08956">
    <property type="entry name" value="KR_3_FAS_SDR_x"/>
    <property type="match status" value="1"/>
</dbReference>
<dbReference type="InterPro" id="IPR050091">
    <property type="entry name" value="PKS_NRPS_Biosynth_Enz"/>
</dbReference>
<dbReference type="PANTHER" id="PTHR43775">
    <property type="entry name" value="FATTY ACID SYNTHASE"/>
    <property type="match status" value="1"/>
</dbReference>